<sequence length="136" mass="14831">SGARGLPGAAPPRAAMGRGRSGSSRGSRGRSPSRRRRARETGTINTWNTEKQFGFVSCSSKNRADLFLHAEYFENLDQRNRAKTRGLRRGDRIAFDIQEAGGGKRSAEAVNAEMLDVSKLSPSRSPSGRRGDAKPR</sequence>
<dbReference type="SMART" id="SM00357">
    <property type="entry name" value="CSP"/>
    <property type="match status" value="1"/>
</dbReference>
<feature type="region of interest" description="Disordered" evidence="1">
    <location>
        <begin position="115"/>
        <end position="136"/>
    </location>
</feature>
<keyword evidence="4" id="KW-1185">Reference proteome</keyword>
<feature type="non-terminal residue" evidence="3">
    <location>
        <position position="1"/>
    </location>
</feature>
<proteinExistence type="predicted"/>
<evidence type="ECO:0000313" key="4">
    <source>
        <dbReference type="Proteomes" id="UP001189429"/>
    </source>
</evidence>
<dbReference type="PROSITE" id="PS51857">
    <property type="entry name" value="CSD_2"/>
    <property type="match status" value="1"/>
</dbReference>
<feature type="compositionally biased region" description="Basic residues" evidence="1">
    <location>
        <begin position="27"/>
        <end position="38"/>
    </location>
</feature>
<dbReference type="SUPFAM" id="SSF50249">
    <property type="entry name" value="Nucleic acid-binding proteins"/>
    <property type="match status" value="1"/>
</dbReference>
<dbReference type="InterPro" id="IPR012340">
    <property type="entry name" value="NA-bd_OB-fold"/>
</dbReference>
<dbReference type="Pfam" id="PF00313">
    <property type="entry name" value="CSD"/>
    <property type="match status" value="1"/>
</dbReference>
<evidence type="ECO:0000259" key="2">
    <source>
        <dbReference type="PROSITE" id="PS51857"/>
    </source>
</evidence>
<accession>A0ABN9XXH4</accession>
<evidence type="ECO:0000313" key="3">
    <source>
        <dbReference type="EMBL" id="CAK0904851.1"/>
    </source>
</evidence>
<dbReference type="InterPro" id="IPR002059">
    <property type="entry name" value="CSP_DNA-bd"/>
</dbReference>
<protein>
    <recommendedName>
        <fullName evidence="2">CSD domain-containing protein</fullName>
    </recommendedName>
</protein>
<dbReference type="InterPro" id="IPR011129">
    <property type="entry name" value="CSD"/>
</dbReference>
<feature type="non-terminal residue" evidence="3">
    <location>
        <position position="136"/>
    </location>
</feature>
<evidence type="ECO:0000256" key="1">
    <source>
        <dbReference type="SAM" id="MobiDB-lite"/>
    </source>
</evidence>
<feature type="compositionally biased region" description="Low complexity" evidence="1">
    <location>
        <begin position="1"/>
        <end position="26"/>
    </location>
</feature>
<feature type="region of interest" description="Disordered" evidence="1">
    <location>
        <begin position="1"/>
        <end position="45"/>
    </location>
</feature>
<reference evidence="3" key="1">
    <citation type="submission" date="2023-10" db="EMBL/GenBank/DDBJ databases">
        <authorList>
            <person name="Chen Y."/>
            <person name="Shah S."/>
            <person name="Dougan E. K."/>
            <person name="Thang M."/>
            <person name="Chan C."/>
        </authorList>
    </citation>
    <scope>NUCLEOTIDE SEQUENCE [LARGE SCALE GENOMIC DNA]</scope>
</reference>
<dbReference type="Gene3D" id="2.40.50.140">
    <property type="entry name" value="Nucleic acid-binding proteins"/>
    <property type="match status" value="1"/>
</dbReference>
<feature type="domain" description="CSD" evidence="2">
    <location>
        <begin position="39"/>
        <end position="112"/>
    </location>
</feature>
<name>A0ABN9XXH4_9DINO</name>
<dbReference type="EMBL" id="CAUYUJ010021477">
    <property type="protein sequence ID" value="CAK0904851.1"/>
    <property type="molecule type" value="Genomic_DNA"/>
</dbReference>
<organism evidence="3 4">
    <name type="scientific">Prorocentrum cordatum</name>
    <dbReference type="NCBI Taxonomy" id="2364126"/>
    <lineage>
        <taxon>Eukaryota</taxon>
        <taxon>Sar</taxon>
        <taxon>Alveolata</taxon>
        <taxon>Dinophyceae</taxon>
        <taxon>Prorocentrales</taxon>
        <taxon>Prorocentraceae</taxon>
        <taxon>Prorocentrum</taxon>
    </lineage>
</organism>
<gene>
    <name evidence="3" type="ORF">PCOR1329_LOCUS80765</name>
</gene>
<comment type="caution">
    <text evidence="3">The sequence shown here is derived from an EMBL/GenBank/DDBJ whole genome shotgun (WGS) entry which is preliminary data.</text>
</comment>
<dbReference type="Proteomes" id="UP001189429">
    <property type="component" value="Unassembled WGS sequence"/>
</dbReference>